<dbReference type="Proteomes" id="UP000093000">
    <property type="component" value="Unassembled WGS sequence"/>
</dbReference>
<keyword evidence="2" id="KW-1185">Reference proteome</keyword>
<organism evidence="1 2">
    <name type="scientific">Choanephora cucurbitarum</name>
    <dbReference type="NCBI Taxonomy" id="101091"/>
    <lineage>
        <taxon>Eukaryota</taxon>
        <taxon>Fungi</taxon>
        <taxon>Fungi incertae sedis</taxon>
        <taxon>Mucoromycota</taxon>
        <taxon>Mucoromycotina</taxon>
        <taxon>Mucoromycetes</taxon>
        <taxon>Mucorales</taxon>
        <taxon>Mucorineae</taxon>
        <taxon>Choanephoraceae</taxon>
        <taxon>Choanephoroideae</taxon>
        <taxon>Choanephora</taxon>
    </lineage>
</organism>
<gene>
    <name evidence="1" type="ORF">A0J61_03709</name>
</gene>
<comment type="caution">
    <text evidence="1">The sequence shown here is derived from an EMBL/GenBank/DDBJ whole genome shotgun (WGS) entry which is preliminary data.</text>
</comment>
<accession>A0A1C7NGK8</accession>
<dbReference type="InParanoid" id="A0A1C7NGK8"/>
<dbReference type="EMBL" id="LUGH01000165">
    <property type="protein sequence ID" value="OBZ88233.1"/>
    <property type="molecule type" value="Genomic_DNA"/>
</dbReference>
<name>A0A1C7NGK8_9FUNG</name>
<evidence type="ECO:0000313" key="1">
    <source>
        <dbReference type="EMBL" id="OBZ88233.1"/>
    </source>
</evidence>
<reference evidence="1 2" key="1">
    <citation type="submission" date="2016-03" db="EMBL/GenBank/DDBJ databases">
        <title>Choanephora cucurbitarum.</title>
        <authorList>
            <person name="Min B."/>
            <person name="Park H."/>
            <person name="Park J.-H."/>
            <person name="Shin H.-D."/>
            <person name="Choi I.-G."/>
        </authorList>
    </citation>
    <scope>NUCLEOTIDE SEQUENCE [LARGE SCALE GENOMIC DNA]</scope>
    <source>
        <strain evidence="1 2">KUS-F28377</strain>
    </source>
</reference>
<sequence>MLAIHCQFAIEPTQIKIELSSNGEYDKEWVKALSSMATHGQCAVDIIFRPNHLISYELLHSVTAET</sequence>
<evidence type="ECO:0000313" key="2">
    <source>
        <dbReference type="Proteomes" id="UP000093000"/>
    </source>
</evidence>
<proteinExistence type="predicted"/>
<protein>
    <submittedName>
        <fullName evidence="1">Uncharacterized protein</fullName>
    </submittedName>
</protein>
<dbReference type="AlphaFoldDB" id="A0A1C7NGK8"/>